<keyword evidence="5 8" id="KW-0249">Electron transport</keyword>
<feature type="compositionally biased region" description="Basic residues" evidence="9">
    <location>
        <begin position="128"/>
        <end position="144"/>
    </location>
</feature>
<feature type="domain" description="4Fe-4S ferredoxin-type" evidence="10">
    <location>
        <begin position="41"/>
        <end position="69"/>
    </location>
</feature>
<dbReference type="InterPro" id="IPR017896">
    <property type="entry name" value="4Fe4S_Fe-S-bd"/>
</dbReference>
<evidence type="ECO:0000256" key="4">
    <source>
        <dbReference type="ARBA" id="ARBA00022723"/>
    </source>
</evidence>
<name>A0ABY3PI18_9CYAN</name>
<dbReference type="PANTHER" id="PTHR39163:SF1">
    <property type="entry name" value="FERREDOXIN"/>
    <property type="match status" value="1"/>
</dbReference>
<feature type="region of interest" description="Disordered" evidence="9">
    <location>
        <begin position="1"/>
        <end position="35"/>
    </location>
</feature>
<keyword evidence="12" id="KW-1185">Reference proteome</keyword>
<evidence type="ECO:0000256" key="5">
    <source>
        <dbReference type="ARBA" id="ARBA00022982"/>
    </source>
</evidence>
<dbReference type="SUPFAM" id="SSF54862">
    <property type="entry name" value="4Fe-4S ferredoxins"/>
    <property type="match status" value="1"/>
</dbReference>
<evidence type="ECO:0000313" key="11">
    <source>
        <dbReference type="EMBL" id="UFP93198.1"/>
    </source>
</evidence>
<keyword evidence="6 8" id="KW-0408">Iron</keyword>
<keyword evidence="3" id="KW-0004">4Fe-4S</keyword>
<keyword evidence="7 8" id="KW-0411">Iron-sulfur</keyword>
<feature type="compositionally biased region" description="Basic and acidic residues" evidence="9">
    <location>
        <begin position="23"/>
        <end position="33"/>
    </location>
</feature>
<sequence>MAAQQPAPGRSGFEPELGGLLRDGVERSGHEPELGGTLRQKGVYVDEVTCIGCGHCAYVARNTFYLEAEYGRSRVVDQNGDATELIQEAIDCCPVDCIHWVDYTELPALEEQRRYQEIPDIGLPPTARKVRSRRPPVRRPRPKP</sequence>
<proteinExistence type="predicted"/>
<dbReference type="Proteomes" id="UP001054846">
    <property type="component" value="Chromosome"/>
</dbReference>
<evidence type="ECO:0000256" key="2">
    <source>
        <dbReference type="ARBA" id="ARBA00022448"/>
    </source>
</evidence>
<evidence type="ECO:0000256" key="6">
    <source>
        <dbReference type="ARBA" id="ARBA00023004"/>
    </source>
</evidence>
<comment type="function">
    <text evidence="8">Ferredoxins are iron-sulfur proteins that transfer electrons in a wide variety of metabolic reactions.</text>
</comment>
<evidence type="ECO:0000256" key="9">
    <source>
        <dbReference type="SAM" id="MobiDB-lite"/>
    </source>
</evidence>
<dbReference type="RefSeq" id="WP_230840199.1">
    <property type="nucleotide sequence ID" value="NZ_CP063845.1"/>
</dbReference>
<evidence type="ECO:0000259" key="10">
    <source>
        <dbReference type="PROSITE" id="PS51379"/>
    </source>
</evidence>
<comment type="cofactor">
    <cofactor evidence="1">
        <name>[4Fe-4S] cluster</name>
        <dbReference type="ChEBI" id="CHEBI:49883"/>
    </cofactor>
</comment>
<dbReference type="PANTHER" id="PTHR39163">
    <property type="entry name" value="FERREDOXIN"/>
    <property type="match status" value="1"/>
</dbReference>
<gene>
    <name evidence="11" type="ORF">ISF26_15460</name>
</gene>
<organism evidence="11 12">
    <name type="scientific">Gloeobacter morelensis MG652769</name>
    <dbReference type="NCBI Taxonomy" id="2781736"/>
    <lineage>
        <taxon>Bacteria</taxon>
        <taxon>Bacillati</taxon>
        <taxon>Cyanobacteriota</taxon>
        <taxon>Cyanophyceae</taxon>
        <taxon>Gloeobacterales</taxon>
        <taxon>Gloeobacteraceae</taxon>
        <taxon>Gloeobacter</taxon>
        <taxon>Gloeobacter morelensis</taxon>
    </lineage>
</organism>
<evidence type="ECO:0000256" key="3">
    <source>
        <dbReference type="ARBA" id="ARBA00022485"/>
    </source>
</evidence>
<dbReference type="Gene3D" id="3.30.70.20">
    <property type="match status" value="1"/>
</dbReference>
<evidence type="ECO:0000256" key="8">
    <source>
        <dbReference type="RuleBase" id="RU368020"/>
    </source>
</evidence>
<evidence type="ECO:0000256" key="7">
    <source>
        <dbReference type="ARBA" id="ARBA00023014"/>
    </source>
</evidence>
<accession>A0ABY3PI18</accession>
<dbReference type="InterPro" id="IPR052395">
    <property type="entry name" value="ET_Ferredoxin"/>
</dbReference>
<keyword evidence="4 8" id="KW-0479">Metal-binding</keyword>
<dbReference type="PROSITE" id="PS51379">
    <property type="entry name" value="4FE4S_FER_2"/>
    <property type="match status" value="1"/>
</dbReference>
<keyword evidence="2 8" id="KW-0813">Transport</keyword>
<protein>
    <recommendedName>
        <fullName evidence="8">Ferredoxin</fullName>
    </recommendedName>
</protein>
<dbReference type="Pfam" id="PF13370">
    <property type="entry name" value="Fer4_13"/>
    <property type="match status" value="1"/>
</dbReference>
<dbReference type="EMBL" id="CP063845">
    <property type="protein sequence ID" value="UFP93198.1"/>
    <property type="molecule type" value="Genomic_DNA"/>
</dbReference>
<dbReference type="PRINTS" id="PR00352">
    <property type="entry name" value="3FE4SFRDOXIN"/>
</dbReference>
<feature type="region of interest" description="Disordered" evidence="9">
    <location>
        <begin position="117"/>
        <end position="144"/>
    </location>
</feature>
<dbReference type="InterPro" id="IPR001080">
    <property type="entry name" value="3Fe4S_ferredoxin"/>
</dbReference>
<evidence type="ECO:0000313" key="12">
    <source>
        <dbReference type="Proteomes" id="UP001054846"/>
    </source>
</evidence>
<reference evidence="11 12" key="1">
    <citation type="journal article" date="2021" name="Genome Biol. Evol.">
        <title>Complete Genome Sequencing of a Novel Gloeobacter Species from a Waterfall Cave in Mexico.</title>
        <authorList>
            <person name="Saw J.H."/>
            <person name="Cardona T."/>
            <person name="Montejano G."/>
        </authorList>
    </citation>
    <scope>NUCLEOTIDE SEQUENCE [LARGE SCALE GENOMIC DNA]</scope>
    <source>
        <strain evidence="11">MG652769</strain>
    </source>
</reference>
<evidence type="ECO:0000256" key="1">
    <source>
        <dbReference type="ARBA" id="ARBA00001966"/>
    </source>
</evidence>